<accession>A0A1X9YQN9</accession>
<evidence type="ECO:0000313" key="2">
    <source>
        <dbReference type="Proteomes" id="UP000266292"/>
    </source>
</evidence>
<gene>
    <name evidence="1" type="ORF">CA264_06735</name>
</gene>
<organism evidence="1 2">
    <name type="scientific">Pontibacter actiniarum</name>
    <dbReference type="NCBI Taxonomy" id="323450"/>
    <lineage>
        <taxon>Bacteria</taxon>
        <taxon>Pseudomonadati</taxon>
        <taxon>Bacteroidota</taxon>
        <taxon>Cytophagia</taxon>
        <taxon>Cytophagales</taxon>
        <taxon>Hymenobacteraceae</taxon>
        <taxon>Pontibacter</taxon>
    </lineage>
</organism>
<name>A0A1X9YQN9_9BACT</name>
<dbReference type="AlphaFoldDB" id="A0A1X9YQN9"/>
<evidence type="ECO:0000313" key="1">
    <source>
        <dbReference type="EMBL" id="ARS35161.1"/>
    </source>
</evidence>
<dbReference type="Proteomes" id="UP000266292">
    <property type="component" value="Chromosome"/>
</dbReference>
<dbReference type="KEGG" id="pact:CA264_06735"/>
<keyword evidence="2" id="KW-1185">Reference proteome</keyword>
<proteinExistence type="predicted"/>
<protein>
    <submittedName>
        <fullName evidence="1">Uncharacterized protein</fullName>
    </submittedName>
</protein>
<dbReference type="EMBL" id="CP021235">
    <property type="protein sequence ID" value="ARS35161.1"/>
    <property type="molecule type" value="Genomic_DNA"/>
</dbReference>
<reference evidence="2" key="1">
    <citation type="submission" date="2017-05" db="EMBL/GenBank/DDBJ databases">
        <authorList>
            <person name="Ray J."/>
            <person name="Price M."/>
            <person name="Deutschbauer A."/>
        </authorList>
    </citation>
    <scope>NUCLEOTIDE SEQUENCE [LARGE SCALE GENOMIC DNA]</scope>
    <source>
        <strain evidence="2">DSM 19842</strain>
    </source>
</reference>
<sequence>MASKMVLAIALGFETKVRKEQNKASNSTVTQQLSYIIVATAISTERALTFKQNLRFVMFDYAGFLCMFIRRRHYLYLTSRASLRCHLKYMPSPGLAIAIFTILKVSKDE</sequence>